<dbReference type="Pfam" id="PF02561">
    <property type="entry name" value="FliS"/>
    <property type="match status" value="1"/>
</dbReference>
<evidence type="ECO:0000256" key="6">
    <source>
        <dbReference type="PIRNR" id="PIRNR039090"/>
    </source>
</evidence>
<evidence type="ECO:0000256" key="4">
    <source>
        <dbReference type="ARBA" id="ARBA00022795"/>
    </source>
</evidence>
<evidence type="ECO:0000256" key="3">
    <source>
        <dbReference type="ARBA" id="ARBA00022490"/>
    </source>
</evidence>
<reference evidence="7 8" key="1">
    <citation type="submission" date="2019-05" db="EMBL/GenBank/DDBJ databases">
        <title>OXA-830, a novel chromosomally encoded expanded-spectrum class D beta-lactamase in Aeromonas simiae.</title>
        <authorList>
            <person name="Zhou W."/>
            <person name="Chen Q."/>
        </authorList>
    </citation>
    <scope>NUCLEOTIDE SEQUENCE [LARGE SCALE GENOMIC DNA]</scope>
    <source>
        <strain evidence="7 8">A6</strain>
    </source>
</reference>
<proteinExistence type="inferred from homology"/>
<organism evidence="7 8">
    <name type="scientific">Aeromonas simiae</name>
    <dbReference type="NCBI Taxonomy" id="218936"/>
    <lineage>
        <taxon>Bacteria</taxon>
        <taxon>Pseudomonadati</taxon>
        <taxon>Pseudomonadota</taxon>
        <taxon>Gammaproteobacteria</taxon>
        <taxon>Aeromonadales</taxon>
        <taxon>Aeromonadaceae</taxon>
        <taxon>Aeromonas</taxon>
    </lineage>
</organism>
<evidence type="ECO:0000256" key="1">
    <source>
        <dbReference type="ARBA" id="ARBA00004514"/>
    </source>
</evidence>
<keyword evidence="4 6" id="KW-1005">Bacterial flagellum biogenesis</keyword>
<gene>
    <name evidence="7" type="primary">fliS</name>
    <name evidence="7" type="ORF">FE240_02955</name>
</gene>
<dbReference type="EMBL" id="CP040449">
    <property type="protein sequence ID" value="QFI53754.1"/>
    <property type="molecule type" value="Genomic_DNA"/>
</dbReference>
<dbReference type="Proteomes" id="UP000594034">
    <property type="component" value="Chromosome"/>
</dbReference>
<sequence>MFEQDDPFAAYQQAATHAKAASANPHQLVLMLVDGLLDEISRVEGHIIARQLDRKGQSVSRCLDILGGLDSALDMEQGGELALNLHKLYDYCGQRLFEVSVSNRVEGLQEVRNIIGELRIGWEGMARHQTR</sequence>
<evidence type="ECO:0000256" key="2">
    <source>
        <dbReference type="ARBA" id="ARBA00008787"/>
    </source>
</evidence>
<dbReference type="SUPFAM" id="SSF101116">
    <property type="entry name" value="Flagellar export chaperone FliS"/>
    <property type="match status" value="1"/>
</dbReference>
<evidence type="ECO:0000256" key="5">
    <source>
        <dbReference type="ARBA" id="ARBA00023186"/>
    </source>
</evidence>
<dbReference type="KEGG" id="asim:FE240_02955"/>
<dbReference type="NCBIfam" id="TIGR00208">
    <property type="entry name" value="fliS"/>
    <property type="match status" value="1"/>
</dbReference>
<keyword evidence="7" id="KW-0282">Flagellum</keyword>
<keyword evidence="8" id="KW-1185">Reference proteome</keyword>
<protein>
    <recommendedName>
        <fullName evidence="6">Flagellar secretion chaperone FliS</fullName>
    </recommendedName>
</protein>
<dbReference type="RefSeq" id="WP_193003315.1">
    <property type="nucleotide sequence ID" value="NZ_CP040449.1"/>
</dbReference>
<dbReference type="InterPro" id="IPR036584">
    <property type="entry name" value="FliS_sf"/>
</dbReference>
<dbReference type="GO" id="GO:0044780">
    <property type="term" value="P:bacterial-type flagellum assembly"/>
    <property type="evidence" value="ECO:0007669"/>
    <property type="project" value="InterPro"/>
</dbReference>
<comment type="similarity">
    <text evidence="2 6">Belongs to the FliS family.</text>
</comment>
<dbReference type="AlphaFoldDB" id="A0A5J6WU15"/>
<dbReference type="InterPro" id="IPR003713">
    <property type="entry name" value="FliS"/>
</dbReference>
<comment type="subcellular location">
    <subcellularLocation>
        <location evidence="1 6">Cytoplasm</location>
        <location evidence="1 6">Cytosol</location>
    </subcellularLocation>
</comment>
<keyword evidence="7" id="KW-0969">Cilium</keyword>
<dbReference type="PANTHER" id="PTHR34773">
    <property type="entry name" value="FLAGELLAR SECRETION CHAPERONE FLIS"/>
    <property type="match status" value="1"/>
</dbReference>
<dbReference type="PIRSF" id="PIRSF039090">
    <property type="entry name" value="Flis"/>
    <property type="match status" value="1"/>
</dbReference>
<keyword evidence="5" id="KW-0143">Chaperone</keyword>
<accession>A0A5J6WU15</accession>
<dbReference type="GO" id="GO:0071973">
    <property type="term" value="P:bacterial-type flagellum-dependent cell motility"/>
    <property type="evidence" value="ECO:0007669"/>
    <property type="project" value="TreeGrafter"/>
</dbReference>
<dbReference type="CDD" id="cd16098">
    <property type="entry name" value="FliS"/>
    <property type="match status" value="1"/>
</dbReference>
<evidence type="ECO:0000313" key="7">
    <source>
        <dbReference type="EMBL" id="QFI53754.1"/>
    </source>
</evidence>
<dbReference type="Gene3D" id="1.20.120.340">
    <property type="entry name" value="Flagellar protein FliS"/>
    <property type="match status" value="1"/>
</dbReference>
<evidence type="ECO:0000313" key="8">
    <source>
        <dbReference type="Proteomes" id="UP000594034"/>
    </source>
</evidence>
<dbReference type="PANTHER" id="PTHR34773:SF1">
    <property type="entry name" value="FLAGELLAR SECRETION CHAPERONE FLIS"/>
    <property type="match status" value="1"/>
</dbReference>
<dbReference type="GO" id="GO:0005829">
    <property type="term" value="C:cytosol"/>
    <property type="evidence" value="ECO:0007669"/>
    <property type="project" value="UniProtKB-SubCell"/>
</dbReference>
<keyword evidence="7" id="KW-0966">Cell projection</keyword>
<name>A0A5J6WU15_9GAMM</name>
<keyword evidence="3 6" id="KW-0963">Cytoplasm</keyword>